<feature type="transmembrane region" description="Helical" evidence="7">
    <location>
        <begin position="51"/>
        <end position="72"/>
    </location>
</feature>
<dbReference type="AlphaFoldDB" id="A0AA95NKT8"/>
<comment type="similarity">
    <text evidence="2">Belongs to the UPF0719 family.</text>
</comment>
<dbReference type="EMBL" id="CP116346">
    <property type="protein sequence ID" value="WIT11486.1"/>
    <property type="molecule type" value="Genomic_DNA"/>
</dbReference>
<keyword evidence="3" id="KW-1003">Cell membrane</keyword>
<evidence type="ECO:0000256" key="3">
    <source>
        <dbReference type="ARBA" id="ARBA00022475"/>
    </source>
</evidence>
<keyword evidence="4 7" id="KW-0812">Transmembrane</keyword>
<gene>
    <name evidence="8" type="ORF">PFX98_21760</name>
</gene>
<evidence type="ECO:0000313" key="8">
    <source>
        <dbReference type="EMBL" id="WIT11486.1"/>
    </source>
</evidence>
<protein>
    <submittedName>
        <fullName evidence="8">DUF350 domain-containing protein</fullName>
    </submittedName>
</protein>
<keyword evidence="5 7" id="KW-1133">Transmembrane helix</keyword>
<evidence type="ECO:0000256" key="7">
    <source>
        <dbReference type="SAM" id="Phobius"/>
    </source>
</evidence>
<keyword evidence="6 7" id="KW-0472">Membrane</keyword>
<organism evidence="8 9">
    <name type="scientific">Paucibacter sediminis</name>
    <dbReference type="NCBI Taxonomy" id="3019553"/>
    <lineage>
        <taxon>Bacteria</taxon>
        <taxon>Pseudomonadati</taxon>
        <taxon>Pseudomonadota</taxon>
        <taxon>Betaproteobacteria</taxon>
        <taxon>Burkholderiales</taxon>
        <taxon>Sphaerotilaceae</taxon>
        <taxon>Roseateles</taxon>
    </lineage>
</organism>
<evidence type="ECO:0000256" key="1">
    <source>
        <dbReference type="ARBA" id="ARBA00004651"/>
    </source>
</evidence>
<dbReference type="KEGG" id="pais:PFX98_21760"/>
<reference evidence="8" key="1">
    <citation type="submission" date="2023-01" db="EMBL/GenBank/DDBJ databases">
        <title>Whole genome sequence of Paucibacter sp. S2-9 isolated from pond sediment.</title>
        <authorList>
            <person name="Jung J.Y."/>
        </authorList>
    </citation>
    <scope>NUCLEOTIDE SEQUENCE</scope>
    <source>
        <strain evidence="8">S2-9</strain>
    </source>
</reference>
<dbReference type="InterPro" id="IPR007140">
    <property type="entry name" value="DUF350"/>
</dbReference>
<accession>A0AA95NKT8</accession>
<keyword evidence="9" id="KW-1185">Reference proteome</keyword>
<evidence type="ECO:0000256" key="2">
    <source>
        <dbReference type="ARBA" id="ARBA00005779"/>
    </source>
</evidence>
<dbReference type="RefSeq" id="WP_285232567.1">
    <property type="nucleotide sequence ID" value="NZ_CP116346.1"/>
</dbReference>
<evidence type="ECO:0000256" key="5">
    <source>
        <dbReference type="ARBA" id="ARBA00022989"/>
    </source>
</evidence>
<sequence>MDGLEWLKPGIVLGSILYAVVGVLVFWISFVIIDKLTPYKLWEQIVEEKNLALAIVVAAMCISIGMIVSAAIHG</sequence>
<proteinExistence type="inferred from homology"/>
<comment type="subcellular location">
    <subcellularLocation>
        <location evidence="1">Cell membrane</location>
        <topology evidence="1">Multi-pass membrane protein</topology>
    </subcellularLocation>
</comment>
<evidence type="ECO:0000256" key="4">
    <source>
        <dbReference type="ARBA" id="ARBA00022692"/>
    </source>
</evidence>
<evidence type="ECO:0000256" key="6">
    <source>
        <dbReference type="ARBA" id="ARBA00023136"/>
    </source>
</evidence>
<dbReference type="GO" id="GO:0005886">
    <property type="term" value="C:plasma membrane"/>
    <property type="evidence" value="ECO:0007669"/>
    <property type="project" value="UniProtKB-SubCell"/>
</dbReference>
<evidence type="ECO:0000313" key="9">
    <source>
        <dbReference type="Proteomes" id="UP001177769"/>
    </source>
</evidence>
<dbReference type="Proteomes" id="UP001177769">
    <property type="component" value="Chromosome"/>
</dbReference>
<dbReference type="Pfam" id="PF03994">
    <property type="entry name" value="DUF350"/>
    <property type="match status" value="1"/>
</dbReference>
<feature type="transmembrane region" description="Helical" evidence="7">
    <location>
        <begin position="6"/>
        <end position="30"/>
    </location>
</feature>
<name>A0AA95NKT8_9BURK</name>